<keyword evidence="1" id="KW-0472">Membrane</keyword>
<keyword evidence="2" id="KW-0732">Signal</keyword>
<reference evidence="3 4" key="1">
    <citation type="journal article" date="2017" name="Plant Biotechnol. J.">
        <title>A comprehensive draft genome sequence for lupin (Lupinus angustifolius), an emerging health food: insights into plant-microbe interactions and legume evolution.</title>
        <authorList>
            <person name="Hane J.K."/>
            <person name="Ming Y."/>
            <person name="Kamphuis L.G."/>
            <person name="Nelson M.N."/>
            <person name="Garg G."/>
            <person name="Atkins C.A."/>
            <person name="Bayer P.E."/>
            <person name="Bravo A."/>
            <person name="Bringans S."/>
            <person name="Cannon S."/>
            <person name="Edwards D."/>
            <person name="Foley R."/>
            <person name="Gao L.L."/>
            <person name="Harrison M.J."/>
            <person name="Huang W."/>
            <person name="Hurgobin B."/>
            <person name="Li S."/>
            <person name="Liu C.W."/>
            <person name="McGrath A."/>
            <person name="Morahan G."/>
            <person name="Murray J."/>
            <person name="Weller J."/>
            <person name="Jian J."/>
            <person name="Singh K.B."/>
        </authorList>
    </citation>
    <scope>NUCLEOTIDE SEQUENCE [LARGE SCALE GENOMIC DNA]</scope>
    <source>
        <strain evidence="4">cv. Tanjil</strain>
        <tissue evidence="3">Whole plant</tissue>
    </source>
</reference>
<name>A0A1J7GAL9_LUPAN</name>
<evidence type="ECO:0008006" key="5">
    <source>
        <dbReference type="Google" id="ProtNLM"/>
    </source>
</evidence>
<keyword evidence="1" id="KW-0812">Transmembrane</keyword>
<keyword evidence="4" id="KW-1185">Reference proteome</keyword>
<evidence type="ECO:0000256" key="1">
    <source>
        <dbReference type="SAM" id="Phobius"/>
    </source>
</evidence>
<evidence type="ECO:0000313" key="3">
    <source>
        <dbReference type="EMBL" id="OIV97415.1"/>
    </source>
</evidence>
<keyword evidence="1" id="KW-1133">Transmembrane helix</keyword>
<feature type="chain" id="PRO_5012227658" description="Defensin-like protein" evidence="2">
    <location>
        <begin position="19"/>
        <end position="103"/>
    </location>
</feature>
<sequence>MVLVVAVAGSMMLVVVEASKPEFACLEAMGDCGENGECDQRCKTQHSDGKGSCGFGHCICSYTQNCTNPTPLKINGAVQLDYGLVIAMVAVALQCVIAITILV</sequence>
<organism evidence="3 4">
    <name type="scientific">Lupinus angustifolius</name>
    <name type="common">Narrow-leaved blue lupine</name>
    <dbReference type="NCBI Taxonomy" id="3871"/>
    <lineage>
        <taxon>Eukaryota</taxon>
        <taxon>Viridiplantae</taxon>
        <taxon>Streptophyta</taxon>
        <taxon>Embryophyta</taxon>
        <taxon>Tracheophyta</taxon>
        <taxon>Spermatophyta</taxon>
        <taxon>Magnoliopsida</taxon>
        <taxon>eudicotyledons</taxon>
        <taxon>Gunneridae</taxon>
        <taxon>Pentapetalae</taxon>
        <taxon>rosids</taxon>
        <taxon>fabids</taxon>
        <taxon>Fabales</taxon>
        <taxon>Fabaceae</taxon>
        <taxon>Papilionoideae</taxon>
        <taxon>50 kb inversion clade</taxon>
        <taxon>genistoids sensu lato</taxon>
        <taxon>core genistoids</taxon>
        <taxon>Genisteae</taxon>
        <taxon>Lupinus</taxon>
    </lineage>
</organism>
<evidence type="ECO:0000256" key="2">
    <source>
        <dbReference type="SAM" id="SignalP"/>
    </source>
</evidence>
<feature type="transmembrane region" description="Helical" evidence="1">
    <location>
        <begin position="82"/>
        <end position="102"/>
    </location>
</feature>
<dbReference type="Proteomes" id="UP000188354">
    <property type="component" value="Chromosome LG15"/>
</dbReference>
<dbReference type="EMBL" id="CM007375">
    <property type="protein sequence ID" value="OIV97415.1"/>
    <property type="molecule type" value="Genomic_DNA"/>
</dbReference>
<dbReference type="Gramene" id="OIV97415">
    <property type="protein sequence ID" value="OIV97415"/>
    <property type="gene ID" value="TanjilG_16176"/>
</dbReference>
<gene>
    <name evidence="3" type="ORF">TanjilG_16176</name>
</gene>
<dbReference type="AlphaFoldDB" id="A0A1J7GAL9"/>
<protein>
    <recommendedName>
        <fullName evidence="5">Defensin-like protein</fullName>
    </recommendedName>
</protein>
<accession>A0A1J7GAL9</accession>
<proteinExistence type="predicted"/>
<evidence type="ECO:0000313" key="4">
    <source>
        <dbReference type="Proteomes" id="UP000188354"/>
    </source>
</evidence>
<feature type="signal peptide" evidence="2">
    <location>
        <begin position="1"/>
        <end position="18"/>
    </location>
</feature>